<protein>
    <submittedName>
        <fullName evidence="2">FAD-binding protein, putative</fullName>
    </submittedName>
</protein>
<dbReference type="Pfam" id="PF04940">
    <property type="entry name" value="BLUF"/>
    <property type="match status" value="1"/>
</dbReference>
<dbReference type="InterPro" id="IPR007024">
    <property type="entry name" value="BLUF_domain"/>
</dbReference>
<feature type="domain" description="BLUF" evidence="1">
    <location>
        <begin position="22"/>
        <end position="113"/>
    </location>
</feature>
<reference evidence="2" key="1">
    <citation type="submission" date="2003-11" db="EMBL/GenBank/DDBJ databases">
        <authorList>
            <person name="Heidelberg J.F."/>
            <person name="Eisen J.A."/>
            <person name="Nelson W.C."/>
            <person name="DeLong E.F."/>
        </authorList>
    </citation>
    <scope>NUCLEOTIDE SEQUENCE</scope>
</reference>
<organism evidence="2">
    <name type="scientific">uncultured marine bacterium 581</name>
    <dbReference type="NCBI Taxonomy" id="257401"/>
    <lineage>
        <taxon>Bacteria</taxon>
        <taxon>environmental samples</taxon>
    </lineage>
</organism>
<dbReference type="Gene3D" id="3.30.70.100">
    <property type="match status" value="1"/>
</dbReference>
<gene>
    <name evidence="2" type="ORF">MBMO_EBAC000-69B03.24</name>
</gene>
<dbReference type="EMBL" id="AY458648">
    <property type="protein sequence ID" value="AAR38275.1"/>
    <property type="molecule type" value="Genomic_DNA"/>
</dbReference>
<proteinExistence type="predicted"/>
<name>Q6SFE3_9BACT</name>
<evidence type="ECO:0000259" key="1">
    <source>
        <dbReference type="PROSITE" id="PS50925"/>
    </source>
</evidence>
<dbReference type="SMART" id="SM01034">
    <property type="entry name" value="BLUF"/>
    <property type="match status" value="1"/>
</dbReference>
<reference evidence="2" key="2">
    <citation type="submission" date="2003-12" db="EMBL/GenBank/DDBJ databases">
        <title>Monterey Bay Coastal Ocean Microbial Observatory environmental clone sequencing.</title>
        <authorList>
            <person name="DeLong E.F."/>
        </authorList>
    </citation>
    <scope>NUCLEOTIDE SEQUENCE</scope>
</reference>
<dbReference type="InterPro" id="IPR036046">
    <property type="entry name" value="Acylphosphatase-like_dom_sf"/>
</dbReference>
<accession>Q6SFE3</accession>
<dbReference type="SUPFAM" id="SSF54975">
    <property type="entry name" value="Acylphosphatase/BLUF domain-like"/>
    <property type="match status" value="1"/>
</dbReference>
<dbReference type="GO" id="GO:0009882">
    <property type="term" value="F:blue light photoreceptor activity"/>
    <property type="evidence" value="ECO:0007669"/>
    <property type="project" value="InterPro"/>
</dbReference>
<sequence length="159" mass="18176">MCSDSINIRPENEVSGTSDDELIHLAYVSTQTRDMKAADLISLLTEVRGLNESRNISGLLLHKNQSFFQVIEGSRARVQETFNNIMRDQRHEGVEVLFDEPLEAREFSNWQMGFLDLDGIDVSMLRGYSNFFDSDEEPRAFLKALSRGERLALLFRDLG</sequence>
<evidence type="ECO:0000313" key="2">
    <source>
        <dbReference type="EMBL" id="AAR38275.1"/>
    </source>
</evidence>
<dbReference type="AlphaFoldDB" id="Q6SFE3"/>
<dbReference type="PROSITE" id="PS50925">
    <property type="entry name" value="BLUF"/>
    <property type="match status" value="1"/>
</dbReference>
<dbReference type="GO" id="GO:0071949">
    <property type="term" value="F:FAD binding"/>
    <property type="evidence" value="ECO:0007669"/>
    <property type="project" value="InterPro"/>
</dbReference>